<gene>
    <name evidence="1" type="ORF">LLUT_LOCUS32108</name>
</gene>
<name>A0AAV1YDE7_LUPLU</name>
<proteinExistence type="predicted"/>
<evidence type="ECO:0000313" key="1">
    <source>
        <dbReference type="EMBL" id="CAL0331048.1"/>
    </source>
</evidence>
<dbReference type="EMBL" id="CAXHTB010000023">
    <property type="protein sequence ID" value="CAL0331048.1"/>
    <property type="molecule type" value="Genomic_DNA"/>
</dbReference>
<keyword evidence="2" id="KW-1185">Reference proteome</keyword>
<sequence>MEEGESGLRARLMPADEVLTLVFLELLVWWSHHQLTGALSYNYKHFPMEKNPPGEDEAFCVCREW</sequence>
<organism evidence="1 2">
    <name type="scientific">Lupinus luteus</name>
    <name type="common">European yellow lupine</name>
    <dbReference type="NCBI Taxonomy" id="3873"/>
    <lineage>
        <taxon>Eukaryota</taxon>
        <taxon>Viridiplantae</taxon>
        <taxon>Streptophyta</taxon>
        <taxon>Embryophyta</taxon>
        <taxon>Tracheophyta</taxon>
        <taxon>Spermatophyta</taxon>
        <taxon>Magnoliopsida</taxon>
        <taxon>eudicotyledons</taxon>
        <taxon>Gunneridae</taxon>
        <taxon>Pentapetalae</taxon>
        <taxon>rosids</taxon>
        <taxon>fabids</taxon>
        <taxon>Fabales</taxon>
        <taxon>Fabaceae</taxon>
        <taxon>Papilionoideae</taxon>
        <taxon>50 kb inversion clade</taxon>
        <taxon>genistoids sensu lato</taxon>
        <taxon>core genistoids</taxon>
        <taxon>Genisteae</taxon>
        <taxon>Lupinus</taxon>
    </lineage>
</organism>
<accession>A0AAV1YDE7</accession>
<comment type="caution">
    <text evidence="1">The sequence shown here is derived from an EMBL/GenBank/DDBJ whole genome shotgun (WGS) entry which is preliminary data.</text>
</comment>
<dbReference type="Proteomes" id="UP001497480">
    <property type="component" value="Unassembled WGS sequence"/>
</dbReference>
<reference evidence="1 2" key="1">
    <citation type="submission" date="2024-03" db="EMBL/GenBank/DDBJ databases">
        <authorList>
            <person name="Martinez-Hernandez J."/>
        </authorList>
    </citation>
    <scope>NUCLEOTIDE SEQUENCE [LARGE SCALE GENOMIC DNA]</scope>
</reference>
<dbReference type="AlphaFoldDB" id="A0AAV1YDE7"/>
<evidence type="ECO:0000313" key="2">
    <source>
        <dbReference type="Proteomes" id="UP001497480"/>
    </source>
</evidence>
<protein>
    <submittedName>
        <fullName evidence="1">Uncharacterized protein</fullName>
    </submittedName>
</protein>